<evidence type="ECO:0000256" key="3">
    <source>
        <dbReference type="SAM" id="MobiDB-lite"/>
    </source>
</evidence>
<dbReference type="AlphaFoldDB" id="A0A8J5NCX2"/>
<keyword evidence="7" id="KW-1185">Reference proteome</keyword>
<evidence type="ECO:0000313" key="7">
    <source>
        <dbReference type="Proteomes" id="UP000747542"/>
    </source>
</evidence>
<dbReference type="EMBL" id="JAHLQT010002534">
    <property type="protein sequence ID" value="KAG7177289.1"/>
    <property type="molecule type" value="Genomic_DNA"/>
</dbReference>
<keyword evidence="2" id="KW-0238">DNA-binding</keyword>
<dbReference type="Proteomes" id="UP000747542">
    <property type="component" value="Unassembled WGS sequence"/>
</dbReference>
<reference evidence="6" key="1">
    <citation type="journal article" date="2021" name="Sci. Adv.">
        <title>The American lobster genome reveals insights on longevity, neural, and immune adaptations.</title>
        <authorList>
            <person name="Polinski J.M."/>
            <person name="Zimin A.V."/>
            <person name="Clark K.F."/>
            <person name="Kohn A.B."/>
            <person name="Sadowski N."/>
            <person name="Timp W."/>
            <person name="Ptitsyn A."/>
            <person name="Khanna P."/>
            <person name="Romanova D.Y."/>
            <person name="Williams P."/>
            <person name="Greenwood S.J."/>
            <person name="Moroz L.L."/>
            <person name="Walt D.R."/>
            <person name="Bodnar A.G."/>
        </authorList>
    </citation>
    <scope>NUCLEOTIDE SEQUENCE</scope>
    <source>
        <strain evidence="6">GMGI-L3</strain>
    </source>
</reference>
<feature type="transmembrane region" description="Helical" evidence="4">
    <location>
        <begin position="237"/>
        <end position="261"/>
    </location>
</feature>
<keyword evidence="4" id="KW-1133">Transmembrane helix</keyword>
<sequence>MDSRRNKFTTKFKLRVIEYAEQTKNCAAAREFKVSQKNVRDWKRLSPQLKLMPKNKCANREKCNKWPQLEVEVAKYVSENRQNGYGVSRGSIRIFALKLARKLGITDFKASHGWCTRFMKRNDFVLRQRTKIAQLLPQELDDKVIEFHRFIIKHRKKNPYRLSCIGNMDETPMNFDMPVSQTVDKVGEKTVLVKTTGQEKSRFTVVLSCMADGTKLTPVVIFKRKTIPKPNFPKGGAAAMAGSAVIGGMLLAMIEGVGILLTRFTSEQFKPIAPGEMGDPSVLGPPQPMTLNPEANYQ</sequence>
<feature type="compositionally biased region" description="Polar residues" evidence="3">
    <location>
        <begin position="289"/>
        <end position="298"/>
    </location>
</feature>
<dbReference type="SMART" id="SM00674">
    <property type="entry name" value="CENPB"/>
    <property type="match status" value="1"/>
</dbReference>
<evidence type="ECO:0000313" key="6">
    <source>
        <dbReference type="EMBL" id="KAG7177289.1"/>
    </source>
</evidence>
<dbReference type="InterPro" id="IPR006600">
    <property type="entry name" value="HTH_CenpB_DNA-bd_dom"/>
</dbReference>
<proteinExistence type="predicted"/>
<name>A0A8J5NCX2_HOMAM</name>
<keyword evidence="4" id="KW-0472">Membrane</keyword>
<evidence type="ECO:0000256" key="4">
    <source>
        <dbReference type="SAM" id="Phobius"/>
    </source>
</evidence>
<dbReference type="PANTHER" id="PTHR19303:SF74">
    <property type="entry name" value="POGO TRANSPOSABLE ELEMENT WITH KRAB DOMAIN"/>
    <property type="match status" value="1"/>
</dbReference>
<dbReference type="SUPFAM" id="SSF46689">
    <property type="entry name" value="Homeodomain-like"/>
    <property type="match status" value="1"/>
</dbReference>
<evidence type="ECO:0000256" key="1">
    <source>
        <dbReference type="ARBA" id="ARBA00004123"/>
    </source>
</evidence>
<dbReference type="PANTHER" id="PTHR19303">
    <property type="entry name" value="TRANSPOSON"/>
    <property type="match status" value="1"/>
</dbReference>
<feature type="region of interest" description="Disordered" evidence="3">
    <location>
        <begin position="275"/>
        <end position="298"/>
    </location>
</feature>
<dbReference type="InterPro" id="IPR018586">
    <property type="entry name" value="Brinker_DNA-bd"/>
</dbReference>
<feature type="domain" description="HTH CENPB-type" evidence="5">
    <location>
        <begin position="57"/>
        <end position="128"/>
    </location>
</feature>
<dbReference type="Pfam" id="PF03221">
    <property type="entry name" value="HTH_Tnp_Tc5"/>
    <property type="match status" value="1"/>
</dbReference>
<dbReference type="GO" id="GO:0005634">
    <property type="term" value="C:nucleus"/>
    <property type="evidence" value="ECO:0007669"/>
    <property type="project" value="UniProtKB-SubCell"/>
</dbReference>
<dbReference type="InterPro" id="IPR050863">
    <property type="entry name" value="CenT-Element_Derived"/>
</dbReference>
<comment type="caution">
    <text evidence="6">The sequence shown here is derived from an EMBL/GenBank/DDBJ whole genome shotgun (WGS) entry which is preliminary data.</text>
</comment>
<dbReference type="GO" id="GO:0003677">
    <property type="term" value="F:DNA binding"/>
    <property type="evidence" value="ECO:0007669"/>
    <property type="project" value="UniProtKB-KW"/>
</dbReference>
<keyword evidence="4" id="KW-0812">Transmembrane</keyword>
<comment type="subcellular location">
    <subcellularLocation>
        <location evidence="1">Nucleus</location>
    </subcellularLocation>
</comment>
<evidence type="ECO:0000259" key="5">
    <source>
        <dbReference type="PROSITE" id="PS51253"/>
    </source>
</evidence>
<dbReference type="Gene3D" id="1.10.10.60">
    <property type="entry name" value="Homeodomain-like"/>
    <property type="match status" value="2"/>
</dbReference>
<dbReference type="Pfam" id="PF09607">
    <property type="entry name" value="BrkDBD"/>
    <property type="match status" value="1"/>
</dbReference>
<dbReference type="InterPro" id="IPR009057">
    <property type="entry name" value="Homeodomain-like_sf"/>
</dbReference>
<accession>A0A8J5NCX2</accession>
<organism evidence="6 7">
    <name type="scientific">Homarus americanus</name>
    <name type="common">American lobster</name>
    <dbReference type="NCBI Taxonomy" id="6706"/>
    <lineage>
        <taxon>Eukaryota</taxon>
        <taxon>Metazoa</taxon>
        <taxon>Ecdysozoa</taxon>
        <taxon>Arthropoda</taxon>
        <taxon>Crustacea</taxon>
        <taxon>Multicrustacea</taxon>
        <taxon>Malacostraca</taxon>
        <taxon>Eumalacostraca</taxon>
        <taxon>Eucarida</taxon>
        <taxon>Decapoda</taxon>
        <taxon>Pleocyemata</taxon>
        <taxon>Astacidea</taxon>
        <taxon>Nephropoidea</taxon>
        <taxon>Nephropidae</taxon>
        <taxon>Homarus</taxon>
    </lineage>
</organism>
<gene>
    <name evidence="6" type="primary">Pogo-L3</name>
    <name evidence="6" type="ORF">Hamer_G000581</name>
</gene>
<dbReference type="PROSITE" id="PS51253">
    <property type="entry name" value="HTH_CENPB"/>
    <property type="match status" value="1"/>
</dbReference>
<protein>
    <submittedName>
        <fullName evidence="6">Pogo transposable element-like 3</fullName>
    </submittedName>
</protein>
<evidence type="ECO:0000256" key="2">
    <source>
        <dbReference type="ARBA" id="ARBA00023125"/>
    </source>
</evidence>